<reference evidence="4" key="2">
    <citation type="journal article" date="2017" name="Nat. Plants">
        <title>The Aegilops tauschii genome reveals multiple impacts of transposons.</title>
        <authorList>
            <person name="Zhao G."/>
            <person name="Zou C."/>
            <person name="Li K."/>
            <person name="Wang K."/>
            <person name="Li T."/>
            <person name="Gao L."/>
            <person name="Zhang X."/>
            <person name="Wang H."/>
            <person name="Yang Z."/>
            <person name="Liu X."/>
            <person name="Jiang W."/>
            <person name="Mao L."/>
            <person name="Kong X."/>
            <person name="Jiao Y."/>
            <person name="Jia J."/>
        </authorList>
    </citation>
    <scope>NUCLEOTIDE SEQUENCE [LARGE SCALE GENOMIC DNA]</scope>
    <source>
        <strain evidence="4">cv. AL8/78</strain>
    </source>
</reference>
<dbReference type="GO" id="GO:0006629">
    <property type="term" value="P:lipid metabolic process"/>
    <property type="evidence" value="ECO:0007669"/>
    <property type="project" value="UniProtKB-KW"/>
</dbReference>
<keyword evidence="2" id="KW-0443">Lipid metabolism</keyword>
<protein>
    <submittedName>
        <fullName evidence="3">Uncharacterized protein</fullName>
    </submittedName>
</protein>
<keyword evidence="4" id="KW-1185">Reference proteome</keyword>
<dbReference type="Gramene" id="AET7Gv21298000.2">
    <property type="protein sequence ID" value="AET7Gv21298000.2"/>
    <property type="gene ID" value="AET7Gv21298000"/>
</dbReference>
<dbReference type="EnsemblPlants" id="AET7Gv21298000.2">
    <property type="protein sequence ID" value="AET7Gv21298000.2"/>
    <property type="gene ID" value="AET7Gv21298000"/>
</dbReference>
<accession>A0A453T972</accession>
<evidence type="ECO:0000313" key="3">
    <source>
        <dbReference type="EnsemblPlants" id="AET7Gv21298000.2"/>
    </source>
</evidence>
<organism evidence="3 4">
    <name type="scientific">Aegilops tauschii subsp. strangulata</name>
    <name type="common">Goatgrass</name>
    <dbReference type="NCBI Taxonomy" id="200361"/>
    <lineage>
        <taxon>Eukaryota</taxon>
        <taxon>Viridiplantae</taxon>
        <taxon>Streptophyta</taxon>
        <taxon>Embryophyta</taxon>
        <taxon>Tracheophyta</taxon>
        <taxon>Spermatophyta</taxon>
        <taxon>Magnoliopsida</taxon>
        <taxon>Liliopsida</taxon>
        <taxon>Poales</taxon>
        <taxon>Poaceae</taxon>
        <taxon>BOP clade</taxon>
        <taxon>Pooideae</taxon>
        <taxon>Triticodae</taxon>
        <taxon>Triticeae</taxon>
        <taxon>Triticinae</taxon>
        <taxon>Aegilops</taxon>
    </lineage>
</organism>
<dbReference type="AlphaFoldDB" id="A0A453T972"/>
<dbReference type="Gene3D" id="3.40.50.1110">
    <property type="entry name" value="SGNH hydrolase"/>
    <property type="match status" value="1"/>
</dbReference>
<name>A0A453T972_AEGTS</name>
<evidence type="ECO:0000313" key="4">
    <source>
        <dbReference type="Proteomes" id="UP000015105"/>
    </source>
</evidence>
<reference evidence="3" key="5">
    <citation type="journal article" date="2021" name="G3 (Bethesda)">
        <title>Aegilops tauschii genome assembly Aet v5.0 features greater sequence contiguity and improved annotation.</title>
        <authorList>
            <person name="Wang L."/>
            <person name="Zhu T."/>
            <person name="Rodriguez J.C."/>
            <person name="Deal K.R."/>
            <person name="Dubcovsky J."/>
            <person name="McGuire P.E."/>
            <person name="Lux T."/>
            <person name="Spannagl M."/>
            <person name="Mayer K.F.X."/>
            <person name="Baldrich P."/>
            <person name="Meyers B.C."/>
            <person name="Huo N."/>
            <person name="Gu Y.Q."/>
            <person name="Zhou H."/>
            <person name="Devos K.M."/>
            <person name="Bennetzen J.L."/>
            <person name="Unver T."/>
            <person name="Budak H."/>
            <person name="Gulick P.J."/>
            <person name="Galiba G."/>
            <person name="Kalapos B."/>
            <person name="Nelson D.R."/>
            <person name="Li P."/>
            <person name="You F.M."/>
            <person name="Luo M.C."/>
            <person name="Dvorak J."/>
        </authorList>
    </citation>
    <scope>NUCLEOTIDE SEQUENCE [LARGE SCALE GENOMIC DNA]</scope>
    <source>
        <strain evidence="3">cv. AL8/78</strain>
    </source>
</reference>
<reference evidence="3" key="4">
    <citation type="submission" date="2019-03" db="UniProtKB">
        <authorList>
            <consortium name="EnsemblPlants"/>
        </authorList>
    </citation>
    <scope>IDENTIFICATION</scope>
</reference>
<evidence type="ECO:0000256" key="2">
    <source>
        <dbReference type="ARBA" id="ARBA00023098"/>
    </source>
</evidence>
<dbReference type="GO" id="GO:0016787">
    <property type="term" value="F:hydrolase activity"/>
    <property type="evidence" value="ECO:0007669"/>
    <property type="project" value="UniProtKB-KW"/>
</dbReference>
<proteinExistence type="predicted"/>
<dbReference type="InterPro" id="IPR036514">
    <property type="entry name" value="SGNH_hydro_sf"/>
</dbReference>
<keyword evidence="1" id="KW-0378">Hydrolase</keyword>
<dbReference type="PANTHER" id="PTHR46020">
    <property type="entry name" value="OSJNBB0059K02.9 PROTEIN"/>
    <property type="match status" value="1"/>
</dbReference>
<sequence>QLDTYVGNVATEILDNVAQLQMLGVRKVIVNNLHPIGCTPLHTSSNNYTTCDLLG</sequence>
<evidence type="ECO:0000256" key="1">
    <source>
        <dbReference type="ARBA" id="ARBA00022801"/>
    </source>
</evidence>
<dbReference type="Proteomes" id="UP000015105">
    <property type="component" value="Chromosome 7D"/>
</dbReference>
<dbReference type="PANTHER" id="PTHR46020:SF24">
    <property type="entry name" value="GDSL ESTERASE_LIPASE"/>
    <property type="match status" value="1"/>
</dbReference>
<reference evidence="4" key="1">
    <citation type="journal article" date="2014" name="Science">
        <title>Ancient hybridizations among the ancestral genomes of bread wheat.</title>
        <authorList>
            <consortium name="International Wheat Genome Sequencing Consortium,"/>
            <person name="Marcussen T."/>
            <person name="Sandve S.R."/>
            <person name="Heier L."/>
            <person name="Spannagl M."/>
            <person name="Pfeifer M."/>
            <person name="Jakobsen K.S."/>
            <person name="Wulff B.B."/>
            <person name="Steuernagel B."/>
            <person name="Mayer K.F."/>
            <person name="Olsen O.A."/>
        </authorList>
    </citation>
    <scope>NUCLEOTIDE SEQUENCE [LARGE SCALE GENOMIC DNA]</scope>
    <source>
        <strain evidence="4">cv. AL8/78</strain>
    </source>
</reference>
<reference evidence="3" key="3">
    <citation type="journal article" date="2017" name="Nature">
        <title>Genome sequence of the progenitor of the wheat D genome Aegilops tauschii.</title>
        <authorList>
            <person name="Luo M.C."/>
            <person name="Gu Y.Q."/>
            <person name="Puiu D."/>
            <person name="Wang H."/>
            <person name="Twardziok S.O."/>
            <person name="Deal K.R."/>
            <person name="Huo N."/>
            <person name="Zhu T."/>
            <person name="Wang L."/>
            <person name="Wang Y."/>
            <person name="McGuire P.E."/>
            <person name="Liu S."/>
            <person name="Long H."/>
            <person name="Ramasamy R.K."/>
            <person name="Rodriguez J.C."/>
            <person name="Van S.L."/>
            <person name="Yuan L."/>
            <person name="Wang Z."/>
            <person name="Xia Z."/>
            <person name="Xiao L."/>
            <person name="Anderson O.D."/>
            <person name="Ouyang S."/>
            <person name="Liang Y."/>
            <person name="Zimin A.V."/>
            <person name="Pertea G."/>
            <person name="Qi P."/>
            <person name="Bennetzen J.L."/>
            <person name="Dai X."/>
            <person name="Dawson M.W."/>
            <person name="Muller H.G."/>
            <person name="Kugler K."/>
            <person name="Rivarola-Duarte L."/>
            <person name="Spannagl M."/>
            <person name="Mayer K.F.X."/>
            <person name="Lu F.H."/>
            <person name="Bevan M.W."/>
            <person name="Leroy P."/>
            <person name="Li P."/>
            <person name="You F.M."/>
            <person name="Sun Q."/>
            <person name="Liu Z."/>
            <person name="Lyons E."/>
            <person name="Wicker T."/>
            <person name="Salzberg S.L."/>
            <person name="Devos K.M."/>
            <person name="Dvorak J."/>
        </authorList>
    </citation>
    <scope>NUCLEOTIDE SEQUENCE [LARGE SCALE GENOMIC DNA]</scope>
    <source>
        <strain evidence="3">cv. AL8/78</strain>
    </source>
</reference>